<feature type="region of interest" description="Disordered" evidence="1">
    <location>
        <begin position="1"/>
        <end position="27"/>
    </location>
</feature>
<dbReference type="EMBL" id="CP073249">
    <property type="protein sequence ID" value="QUF03925.1"/>
    <property type="molecule type" value="Genomic_DNA"/>
</dbReference>
<accession>A0AA45L6V7</accession>
<sequence>MQIDTKRVPGVVRASASATAAGSSGPVIAKEGTTTVSARASSSGPWSAVIE</sequence>
<reference evidence="2" key="1">
    <citation type="submission" date="2021-04" db="EMBL/GenBank/DDBJ databases">
        <title>Genomic sequence of Actinosynnema pretiosum subsp. pretiosum ATCC 31280 (C-14919).</title>
        <authorList>
            <person name="Bai L."/>
            <person name="Wang X."/>
            <person name="Xiao Y."/>
        </authorList>
    </citation>
    <scope>NUCLEOTIDE SEQUENCE</scope>
    <source>
        <strain evidence="2">ATCC 31280</strain>
    </source>
</reference>
<dbReference type="Proteomes" id="UP000677152">
    <property type="component" value="Chromosome"/>
</dbReference>
<name>A0AA45L6V7_9PSEU</name>
<protein>
    <submittedName>
        <fullName evidence="2">Uncharacterized protein</fullName>
    </submittedName>
</protein>
<organism evidence="2 3">
    <name type="scientific">Actinosynnema pretiosum subsp. pretiosum</name>
    <dbReference type="NCBI Taxonomy" id="103721"/>
    <lineage>
        <taxon>Bacteria</taxon>
        <taxon>Bacillati</taxon>
        <taxon>Actinomycetota</taxon>
        <taxon>Actinomycetes</taxon>
        <taxon>Pseudonocardiales</taxon>
        <taxon>Pseudonocardiaceae</taxon>
        <taxon>Actinosynnema</taxon>
    </lineage>
</organism>
<evidence type="ECO:0000313" key="2">
    <source>
        <dbReference type="EMBL" id="QUF03925.1"/>
    </source>
</evidence>
<gene>
    <name evidence="2" type="ORF">KCV87_31985</name>
</gene>
<proteinExistence type="predicted"/>
<evidence type="ECO:0000256" key="1">
    <source>
        <dbReference type="SAM" id="MobiDB-lite"/>
    </source>
</evidence>
<feature type="compositionally biased region" description="Low complexity" evidence="1">
    <location>
        <begin position="14"/>
        <end position="25"/>
    </location>
</feature>
<evidence type="ECO:0000313" key="3">
    <source>
        <dbReference type="Proteomes" id="UP000677152"/>
    </source>
</evidence>
<dbReference type="AlphaFoldDB" id="A0AA45L6V7"/>